<reference evidence="2" key="1">
    <citation type="submission" date="2017-08" db="EMBL/GenBank/DDBJ databases">
        <title>A dynamic microbial community with high functional redundancy inhabits the cold, oxic subseafloor aquifer.</title>
        <authorList>
            <person name="Tully B.J."/>
            <person name="Wheat C.G."/>
            <person name="Glazer B.T."/>
            <person name="Huber J.A."/>
        </authorList>
    </citation>
    <scope>NUCLEOTIDE SEQUENCE [LARGE SCALE GENOMIC DNA]</scope>
</reference>
<comment type="caution">
    <text evidence="1">The sequence shown here is derived from an EMBL/GenBank/DDBJ whole genome shotgun (WGS) entry which is preliminary data.</text>
</comment>
<name>A0A2A5BA61_9GAMM</name>
<dbReference type="Proteomes" id="UP000218327">
    <property type="component" value="Unassembled WGS sequence"/>
</dbReference>
<dbReference type="InterPro" id="IPR012349">
    <property type="entry name" value="Split_barrel_FMN-bd"/>
</dbReference>
<accession>A0A2A5BA61</accession>
<proteinExistence type="predicted"/>
<dbReference type="Pfam" id="PF04299">
    <property type="entry name" value="FMN_bind_2"/>
    <property type="match status" value="1"/>
</dbReference>
<dbReference type="EMBL" id="NVVJ01000003">
    <property type="protein sequence ID" value="PCJ28221.1"/>
    <property type="molecule type" value="Genomic_DNA"/>
</dbReference>
<protein>
    <submittedName>
        <fullName evidence="1">Transcriptional regulator</fullName>
    </submittedName>
</protein>
<dbReference type="AlphaFoldDB" id="A0A2A5BA61"/>
<evidence type="ECO:0000313" key="1">
    <source>
        <dbReference type="EMBL" id="PCJ28221.1"/>
    </source>
</evidence>
<dbReference type="InterPro" id="IPR007396">
    <property type="entry name" value="TR_PAI2-type"/>
</dbReference>
<dbReference type="SUPFAM" id="SSF50475">
    <property type="entry name" value="FMN-binding split barrel"/>
    <property type="match status" value="1"/>
</dbReference>
<organism evidence="1 2">
    <name type="scientific">SAR86 cluster bacterium</name>
    <dbReference type="NCBI Taxonomy" id="2030880"/>
    <lineage>
        <taxon>Bacteria</taxon>
        <taxon>Pseudomonadati</taxon>
        <taxon>Pseudomonadota</taxon>
        <taxon>Gammaproteobacteria</taxon>
        <taxon>SAR86 cluster</taxon>
    </lineage>
</organism>
<dbReference type="Gene3D" id="2.30.110.10">
    <property type="entry name" value="Electron Transport, Fmn-binding Protein, Chain A"/>
    <property type="match status" value="1"/>
</dbReference>
<dbReference type="PANTHER" id="PTHR35802">
    <property type="entry name" value="PROTEASE SYNTHASE AND SPORULATION PROTEIN PAI 2"/>
    <property type="match status" value="1"/>
</dbReference>
<evidence type="ECO:0000313" key="2">
    <source>
        <dbReference type="Proteomes" id="UP000218327"/>
    </source>
</evidence>
<dbReference type="PANTHER" id="PTHR35802:SF1">
    <property type="entry name" value="PROTEASE SYNTHASE AND SPORULATION PROTEIN PAI 2"/>
    <property type="match status" value="1"/>
</dbReference>
<gene>
    <name evidence="1" type="ORF">COA96_01560</name>
</gene>
<sequence>MPFLYQPQEQTLLGHMAKANPHWQQLEKQNVLIVLQGPHAYISPSWYLNPGVPTWNYQAVHIYGRATCFQDSEKLKNIVDRLTAENEAAFDKPWKPDYEATMLRGIVGIKIEIEDIQCKFKLNQNRDIDDQKNVSTQLRLIGETALAKAMEDEIGNS</sequence>